<dbReference type="GO" id="GO:0003676">
    <property type="term" value="F:nucleic acid binding"/>
    <property type="evidence" value="ECO:0007669"/>
    <property type="project" value="InterPro"/>
</dbReference>
<name>A0A5J9WQQ6_9POAL</name>
<dbReference type="OrthoDB" id="206335at2759"/>
<feature type="domain" description="Exonuclease" evidence="8">
    <location>
        <begin position="273"/>
        <end position="432"/>
    </location>
</feature>
<evidence type="ECO:0000256" key="1">
    <source>
        <dbReference type="ARBA" id="ARBA00004123"/>
    </source>
</evidence>
<keyword evidence="10" id="KW-1185">Reference proteome</keyword>
<accession>A0A5J9WQQ6</accession>
<dbReference type="Gramene" id="TVU51092">
    <property type="protein sequence ID" value="TVU51092"/>
    <property type="gene ID" value="EJB05_02499"/>
</dbReference>
<dbReference type="SUPFAM" id="SSF53098">
    <property type="entry name" value="Ribonuclease H-like"/>
    <property type="match status" value="1"/>
</dbReference>
<dbReference type="PANTHER" id="PTHR12801:SF157">
    <property type="entry name" value="SMALL RNA DEGRADING NUCLEASE 5"/>
    <property type="match status" value="1"/>
</dbReference>
<comment type="similarity">
    <text evidence="2">Belongs to the REXO1/REXO3 family.</text>
</comment>
<gene>
    <name evidence="9" type="ORF">EJB05_02499</name>
</gene>
<evidence type="ECO:0000256" key="2">
    <source>
        <dbReference type="ARBA" id="ARBA00006357"/>
    </source>
</evidence>
<evidence type="ECO:0000256" key="3">
    <source>
        <dbReference type="ARBA" id="ARBA00022722"/>
    </source>
</evidence>
<feature type="region of interest" description="Disordered" evidence="7">
    <location>
        <begin position="1"/>
        <end position="27"/>
    </location>
</feature>
<dbReference type="CDD" id="cd06145">
    <property type="entry name" value="REX1_like"/>
    <property type="match status" value="1"/>
</dbReference>
<organism evidence="9 10">
    <name type="scientific">Eragrostis curvula</name>
    <name type="common">weeping love grass</name>
    <dbReference type="NCBI Taxonomy" id="38414"/>
    <lineage>
        <taxon>Eukaryota</taxon>
        <taxon>Viridiplantae</taxon>
        <taxon>Streptophyta</taxon>
        <taxon>Embryophyta</taxon>
        <taxon>Tracheophyta</taxon>
        <taxon>Spermatophyta</taxon>
        <taxon>Magnoliopsida</taxon>
        <taxon>Liliopsida</taxon>
        <taxon>Poales</taxon>
        <taxon>Poaceae</taxon>
        <taxon>PACMAD clade</taxon>
        <taxon>Chloridoideae</taxon>
        <taxon>Eragrostideae</taxon>
        <taxon>Eragrostidinae</taxon>
        <taxon>Eragrostis</taxon>
    </lineage>
</organism>
<dbReference type="AlphaFoldDB" id="A0A5J9WQQ6"/>
<dbReference type="FunFam" id="3.30.420.10:FF:000019">
    <property type="entry name" value="RNA exonuclease NEF-sp"/>
    <property type="match status" value="1"/>
</dbReference>
<dbReference type="InterPro" id="IPR036397">
    <property type="entry name" value="RNaseH_sf"/>
</dbReference>
<keyword evidence="5" id="KW-0269">Exonuclease</keyword>
<evidence type="ECO:0000313" key="10">
    <source>
        <dbReference type="Proteomes" id="UP000324897"/>
    </source>
</evidence>
<evidence type="ECO:0000256" key="5">
    <source>
        <dbReference type="ARBA" id="ARBA00022839"/>
    </source>
</evidence>
<keyword evidence="6" id="KW-0539">Nucleus</keyword>
<comment type="subcellular location">
    <subcellularLocation>
        <location evidence="1">Nucleus</location>
    </subcellularLocation>
</comment>
<sequence length="628" mass="69883">MLYLQKGPQGRSTIAGRKKKKAPPPSDRWVRGRIVGGLPCIMKFSERKRPRNSTSAAAAAITMSASSSNGGSAYYDVHGRDAKPDVVYKEATSDSTLNLLNVQELVTWVVGDGILPSWVFVKNKPLIPKVVLLYIPGLDAALYMLQSNLLSSLKEFCGNPKPVLASSSIPDERHTIDALLTCRVKRKRDAKTSNQSVEPDGNDMDTFDIRVKLSTSFLLVSGKLFSLDDLKDIPFPITYYTLTEKDLEENGYSFNLPGIVPTVSAPSGSSPHKMLALDCEMCVTEAGFELTRVTLVDVKGTVVLDKLVKPTNPIIDYNTRFSGITAEMLNDVTTTLKDIQEEFIELVYKETYLVGHSLENDLMALRISHSLIIDTAVLYRYNRGRCCKIALRVLAKKFLNREIQNSGSGHDSVEDAKAALELALLKIKHGPDFGSQQSTSRRNLTALLHESGKKCSLIDNVSVLERYSDTSCNSIAVFSDDDALSKSMKEVKNDKVSFVWTQFSGLMSYYRRRAQDPEKLKSFVAEVIALQTCDEKTARKRARRQICPELKEILCELDKKIRQLYGALTDNTMLIICTGHGDTPLVQRLKKMLNQEEETVENRESIVQALGDLKAKAEVALCFCCVKH</sequence>
<dbReference type="GO" id="GO:0005634">
    <property type="term" value="C:nucleus"/>
    <property type="evidence" value="ECO:0007669"/>
    <property type="project" value="UniProtKB-SubCell"/>
</dbReference>
<evidence type="ECO:0000313" key="9">
    <source>
        <dbReference type="EMBL" id="TVU51092.1"/>
    </source>
</evidence>
<keyword evidence="4" id="KW-0378">Hydrolase</keyword>
<keyword evidence="3" id="KW-0540">Nuclease</keyword>
<protein>
    <recommendedName>
        <fullName evidence="8">Exonuclease domain-containing protein</fullName>
    </recommendedName>
</protein>
<reference evidence="9 10" key="1">
    <citation type="journal article" date="2019" name="Sci. Rep.">
        <title>A high-quality genome of Eragrostis curvula grass provides insights into Poaceae evolution and supports new strategies to enhance forage quality.</title>
        <authorList>
            <person name="Carballo J."/>
            <person name="Santos B.A.C.M."/>
            <person name="Zappacosta D."/>
            <person name="Garbus I."/>
            <person name="Selva J.P."/>
            <person name="Gallo C.A."/>
            <person name="Diaz A."/>
            <person name="Albertini E."/>
            <person name="Caccamo M."/>
            <person name="Echenique V."/>
        </authorList>
    </citation>
    <scope>NUCLEOTIDE SEQUENCE [LARGE SCALE GENOMIC DNA]</scope>
    <source>
        <strain evidence="10">cv. Victoria</strain>
        <tissue evidence="9">Leaf</tissue>
    </source>
</reference>
<proteinExistence type="inferred from homology"/>
<dbReference type="Pfam" id="PF00929">
    <property type="entry name" value="RNase_T"/>
    <property type="match status" value="1"/>
</dbReference>
<evidence type="ECO:0000256" key="6">
    <source>
        <dbReference type="ARBA" id="ARBA00023242"/>
    </source>
</evidence>
<dbReference type="InterPro" id="IPR047021">
    <property type="entry name" value="REXO1/3/4-like"/>
</dbReference>
<dbReference type="InterPro" id="IPR034922">
    <property type="entry name" value="REX1-like_exo"/>
</dbReference>
<evidence type="ECO:0000256" key="7">
    <source>
        <dbReference type="SAM" id="MobiDB-lite"/>
    </source>
</evidence>
<comment type="caution">
    <text evidence="9">The sequence shown here is derived from an EMBL/GenBank/DDBJ whole genome shotgun (WGS) entry which is preliminary data.</text>
</comment>
<dbReference type="InterPro" id="IPR013520">
    <property type="entry name" value="Ribonucl_H"/>
</dbReference>
<dbReference type="InterPro" id="IPR012337">
    <property type="entry name" value="RNaseH-like_sf"/>
</dbReference>
<dbReference type="Gene3D" id="3.30.420.10">
    <property type="entry name" value="Ribonuclease H-like superfamily/Ribonuclease H"/>
    <property type="match status" value="1"/>
</dbReference>
<evidence type="ECO:0000259" key="8">
    <source>
        <dbReference type="SMART" id="SM00479"/>
    </source>
</evidence>
<evidence type="ECO:0000256" key="4">
    <source>
        <dbReference type="ARBA" id="ARBA00022801"/>
    </source>
</evidence>
<dbReference type="EMBL" id="RWGY01000002">
    <property type="protein sequence ID" value="TVU51092.1"/>
    <property type="molecule type" value="Genomic_DNA"/>
</dbReference>
<dbReference type="SMART" id="SM00479">
    <property type="entry name" value="EXOIII"/>
    <property type="match status" value="1"/>
</dbReference>
<dbReference type="GO" id="GO:0004527">
    <property type="term" value="F:exonuclease activity"/>
    <property type="evidence" value="ECO:0007669"/>
    <property type="project" value="UniProtKB-KW"/>
</dbReference>
<dbReference type="PANTHER" id="PTHR12801">
    <property type="entry name" value="RNA EXONUCLEASE REXO1 / RECO3 FAMILY MEMBER-RELATED"/>
    <property type="match status" value="1"/>
</dbReference>
<dbReference type="Proteomes" id="UP000324897">
    <property type="component" value="Chromosome 6"/>
</dbReference>